<accession>A0ABX1P483</accession>
<protein>
    <submittedName>
        <fullName evidence="1">Uncharacterized protein</fullName>
    </submittedName>
</protein>
<keyword evidence="2" id="KW-1185">Reference proteome</keyword>
<comment type="caution">
    <text evidence="1">The sequence shown here is derived from an EMBL/GenBank/DDBJ whole genome shotgun (WGS) entry which is preliminary data.</text>
</comment>
<evidence type="ECO:0000313" key="2">
    <source>
        <dbReference type="Proteomes" id="UP000718564"/>
    </source>
</evidence>
<dbReference type="RefSeq" id="WP_169154178.1">
    <property type="nucleotide sequence ID" value="NZ_CAWPJE010000370.1"/>
</dbReference>
<dbReference type="EMBL" id="QMEB01000025">
    <property type="protein sequence ID" value="NMG18893.1"/>
    <property type="molecule type" value="Genomic_DNA"/>
</dbReference>
<sequence length="77" mass="8296">MLAVAFFDNADKPSYSGISTTVSFNSNYEIKPNSGVVVFVLGVICIIKQRFARCSQSLTQAMLAGFVVGTAKILIVF</sequence>
<proteinExistence type="predicted"/>
<organism evidence="1 2">
    <name type="scientific">Brasilonema bromeliae SPC951</name>
    <dbReference type="NCBI Taxonomy" id="385972"/>
    <lineage>
        <taxon>Bacteria</taxon>
        <taxon>Bacillati</taxon>
        <taxon>Cyanobacteriota</taxon>
        <taxon>Cyanophyceae</taxon>
        <taxon>Nostocales</taxon>
        <taxon>Scytonemataceae</taxon>
        <taxon>Brasilonema</taxon>
        <taxon>Bromeliae group (in: Brasilonema)</taxon>
    </lineage>
</organism>
<reference evidence="1 2" key="1">
    <citation type="submission" date="2018-06" db="EMBL/GenBank/DDBJ databases">
        <title>Comparative genomics of Brasilonema spp. strains.</title>
        <authorList>
            <person name="Alvarenga D.O."/>
            <person name="Fiore M.F."/>
            <person name="Varani A.M."/>
        </authorList>
    </citation>
    <scope>NUCLEOTIDE SEQUENCE [LARGE SCALE GENOMIC DNA]</scope>
    <source>
        <strain evidence="1 2">SPC951</strain>
    </source>
</reference>
<dbReference type="Proteomes" id="UP000718564">
    <property type="component" value="Unassembled WGS sequence"/>
</dbReference>
<evidence type="ECO:0000313" key="1">
    <source>
        <dbReference type="EMBL" id="NMG18893.1"/>
    </source>
</evidence>
<gene>
    <name evidence="1" type="ORF">DP116_05300</name>
</gene>
<name>A0ABX1P483_9CYAN</name>